<dbReference type="AlphaFoldDB" id="A0A6J4H9X0"/>
<reference evidence="2" key="1">
    <citation type="submission" date="2020-02" db="EMBL/GenBank/DDBJ databases">
        <authorList>
            <person name="Meier V. D."/>
        </authorList>
    </citation>
    <scope>NUCLEOTIDE SEQUENCE</scope>
    <source>
        <strain evidence="2">AVDCRST_MAG77</strain>
    </source>
</reference>
<feature type="compositionally biased region" description="Basic and acidic residues" evidence="1">
    <location>
        <begin position="21"/>
        <end position="36"/>
    </location>
</feature>
<name>A0A6J4H9X0_9CHLR</name>
<dbReference type="EMBL" id="CADCTC010000019">
    <property type="protein sequence ID" value="CAA9218311.1"/>
    <property type="molecule type" value="Genomic_DNA"/>
</dbReference>
<proteinExistence type="predicted"/>
<gene>
    <name evidence="2" type="ORF">AVDCRST_MAG77-339</name>
</gene>
<accession>A0A6J4H9X0</accession>
<feature type="non-terminal residue" evidence="2">
    <location>
        <position position="1"/>
    </location>
</feature>
<feature type="region of interest" description="Disordered" evidence="1">
    <location>
        <begin position="1"/>
        <end position="49"/>
    </location>
</feature>
<feature type="non-terminal residue" evidence="2">
    <location>
        <position position="49"/>
    </location>
</feature>
<evidence type="ECO:0000313" key="2">
    <source>
        <dbReference type="EMBL" id="CAA9218311.1"/>
    </source>
</evidence>
<protein>
    <submittedName>
        <fullName evidence="2">Uncharacterized protein</fullName>
    </submittedName>
</protein>
<evidence type="ECO:0000256" key="1">
    <source>
        <dbReference type="SAM" id="MobiDB-lite"/>
    </source>
</evidence>
<organism evidence="2">
    <name type="scientific">uncultured Chloroflexota bacterium</name>
    <dbReference type="NCBI Taxonomy" id="166587"/>
    <lineage>
        <taxon>Bacteria</taxon>
        <taxon>Bacillati</taxon>
        <taxon>Chloroflexota</taxon>
        <taxon>environmental samples</taxon>
    </lineage>
</organism>
<sequence length="49" mass="5529">AGNPGRHQREAVRAQCVGRRGHPDRPWRRCRGERGGARATLSRARPSRL</sequence>